<dbReference type="InterPro" id="IPR013057">
    <property type="entry name" value="AA_transpt_TM"/>
</dbReference>
<evidence type="ECO:0000259" key="6">
    <source>
        <dbReference type="Pfam" id="PF01490"/>
    </source>
</evidence>
<sequence>MKEENEKKIDIPTKIEYEPGEKSAKKHPTSYIETLIHFVKAGIGAGIFSMAQAMSLVGYINGIILTIFLSFVCLYEQHVLLKCASNVRKHYGIEGRPDYGETFQLALLANDKWKKHARKMKIISNVFLILTQLGFCAVYFVFIGNTLKNVMEFFGYSFEVRILILFSLVPIWLSALITNLKFLAPCSLLASVCMITGISITFYYISQDLPPISERSMATFSLTGLALFFGTVIYLFEGIGLVLPLQAEMKEPKNFPRPFGVLNVGVIILTTLVISFGFMGYWQFGNEVAGSLILNLPPDEVFYQSVLVIVACGVALGYAIQFYIPIQILFPLIRRSIKLADNNPLISELLFRTIMVILTFLVAILVPNIGLLISLIGAVCSNSLALVFPVIIEYLVKTRGEDKMKPIHIVKNIFILLLAVIGFLSGGFEAIRGIIALYT</sequence>
<dbReference type="GO" id="GO:0015179">
    <property type="term" value="F:L-amino acid transmembrane transporter activity"/>
    <property type="evidence" value="ECO:0007669"/>
    <property type="project" value="TreeGrafter"/>
</dbReference>
<organism evidence="7 8">
    <name type="scientific">Polypedilum vanderplanki</name>
    <name type="common">Sleeping chironomid midge</name>
    <dbReference type="NCBI Taxonomy" id="319348"/>
    <lineage>
        <taxon>Eukaryota</taxon>
        <taxon>Metazoa</taxon>
        <taxon>Ecdysozoa</taxon>
        <taxon>Arthropoda</taxon>
        <taxon>Hexapoda</taxon>
        <taxon>Insecta</taxon>
        <taxon>Pterygota</taxon>
        <taxon>Neoptera</taxon>
        <taxon>Endopterygota</taxon>
        <taxon>Diptera</taxon>
        <taxon>Nematocera</taxon>
        <taxon>Chironomoidea</taxon>
        <taxon>Chironomidae</taxon>
        <taxon>Chironominae</taxon>
        <taxon>Polypedilum</taxon>
        <taxon>Polypedilum</taxon>
    </lineage>
</organism>
<feature type="transmembrane region" description="Helical" evidence="5">
    <location>
        <begin position="259"/>
        <end position="282"/>
    </location>
</feature>
<keyword evidence="2 5" id="KW-0812">Transmembrane</keyword>
<feature type="transmembrane region" description="Helical" evidence="5">
    <location>
        <begin position="372"/>
        <end position="392"/>
    </location>
</feature>
<dbReference type="GO" id="GO:0005774">
    <property type="term" value="C:vacuolar membrane"/>
    <property type="evidence" value="ECO:0007669"/>
    <property type="project" value="TreeGrafter"/>
</dbReference>
<comment type="caution">
    <text evidence="7">The sequence shown here is derived from an EMBL/GenBank/DDBJ whole genome shotgun (WGS) entry which is preliminary data.</text>
</comment>
<evidence type="ECO:0000256" key="3">
    <source>
        <dbReference type="ARBA" id="ARBA00022989"/>
    </source>
</evidence>
<accession>A0A9J6CRJ1</accession>
<feature type="transmembrane region" description="Helical" evidence="5">
    <location>
        <begin position="345"/>
        <end position="366"/>
    </location>
</feature>
<dbReference type="Proteomes" id="UP001107558">
    <property type="component" value="Chromosome 1"/>
</dbReference>
<dbReference type="PANTHER" id="PTHR22950">
    <property type="entry name" value="AMINO ACID TRANSPORTER"/>
    <property type="match status" value="1"/>
</dbReference>
<dbReference type="AlphaFoldDB" id="A0A9J6CRJ1"/>
<keyword evidence="4 5" id="KW-0472">Membrane</keyword>
<evidence type="ECO:0000256" key="1">
    <source>
        <dbReference type="ARBA" id="ARBA00004141"/>
    </source>
</evidence>
<gene>
    <name evidence="7" type="ORF">PVAND_013737</name>
</gene>
<dbReference type="EMBL" id="JADBJN010000001">
    <property type="protein sequence ID" value="KAG5684508.1"/>
    <property type="molecule type" value="Genomic_DNA"/>
</dbReference>
<feature type="transmembrane region" description="Helical" evidence="5">
    <location>
        <begin position="122"/>
        <end position="142"/>
    </location>
</feature>
<keyword evidence="8" id="KW-1185">Reference proteome</keyword>
<feature type="transmembrane region" description="Helical" evidence="5">
    <location>
        <begin position="225"/>
        <end position="247"/>
    </location>
</feature>
<reference evidence="7" key="1">
    <citation type="submission" date="2021-03" db="EMBL/GenBank/DDBJ databases">
        <title>Chromosome level genome of the anhydrobiotic midge Polypedilum vanderplanki.</title>
        <authorList>
            <person name="Yoshida Y."/>
            <person name="Kikawada T."/>
            <person name="Gusev O."/>
        </authorList>
    </citation>
    <scope>NUCLEOTIDE SEQUENCE</scope>
    <source>
        <strain evidence="7">NIAS01</strain>
        <tissue evidence="7">Whole body or cell culture</tissue>
    </source>
</reference>
<proteinExistence type="predicted"/>
<dbReference type="PANTHER" id="PTHR22950:SF150">
    <property type="entry name" value="FI17861P1"/>
    <property type="match status" value="1"/>
</dbReference>
<name>A0A9J6CRJ1_POLVA</name>
<keyword evidence="3 5" id="KW-1133">Transmembrane helix</keyword>
<evidence type="ECO:0000256" key="4">
    <source>
        <dbReference type="ARBA" id="ARBA00023136"/>
    </source>
</evidence>
<evidence type="ECO:0000313" key="7">
    <source>
        <dbReference type="EMBL" id="KAG5684508.1"/>
    </source>
</evidence>
<evidence type="ECO:0000256" key="2">
    <source>
        <dbReference type="ARBA" id="ARBA00022692"/>
    </source>
</evidence>
<comment type="subcellular location">
    <subcellularLocation>
        <location evidence="1">Membrane</location>
        <topology evidence="1">Multi-pass membrane protein</topology>
    </subcellularLocation>
</comment>
<feature type="transmembrane region" description="Helical" evidence="5">
    <location>
        <begin position="413"/>
        <end position="438"/>
    </location>
</feature>
<dbReference type="Pfam" id="PF01490">
    <property type="entry name" value="Aa_trans"/>
    <property type="match status" value="1"/>
</dbReference>
<feature type="transmembrane region" description="Helical" evidence="5">
    <location>
        <begin position="154"/>
        <end position="175"/>
    </location>
</feature>
<evidence type="ECO:0000256" key="5">
    <source>
        <dbReference type="SAM" id="Phobius"/>
    </source>
</evidence>
<feature type="transmembrane region" description="Helical" evidence="5">
    <location>
        <begin position="302"/>
        <end position="324"/>
    </location>
</feature>
<dbReference type="OrthoDB" id="1684102at2759"/>
<feature type="transmembrane region" description="Helical" evidence="5">
    <location>
        <begin position="182"/>
        <end position="205"/>
    </location>
</feature>
<feature type="transmembrane region" description="Helical" evidence="5">
    <location>
        <begin position="56"/>
        <end position="75"/>
    </location>
</feature>
<protein>
    <recommendedName>
        <fullName evidence="6">Amino acid transporter transmembrane domain-containing protein</fullName>
    </recommendedName>
</protein>
<evidence type="ECO:0000313" key="8">
    <source>
        <dbReference type="Proteomes" id="UP001107558"/>
    </source>
</evidence>
<feature type="domain" description="Amino acid transporter transmembrane" evidence="6">
    <location>
        <begin position="27"/>
        <end position="425"/>
    </location>
</feature>
<feature type="transmembrane region" description="Helical" evidence="5">
    <location>
        <begin position="31"/>
        <end position="50"/>
    </location>
</feature>